<dbReference type="EMBL" id="BMUB01000032">
    <property type="protein sequence ID" value="GGV04212.1"/>
    <property type="molecule type" value="Genomic_DNA"/>
</dbReference>
<reference evidence="5" key="2">
    <citation type="submission" date="2020-09" db="EMBL/GenBank/DDBJ databases">
        <authorList>
            <person name="Sun Q."/>
            <person name="Ohkuma M."/>
        </authorList>
    </citation>
    <scope>NUCLEOTIDE SEQUENCE</scope>
    <source>
        <strain evidence="5">JCM 4434</strain>
    </source>
</reference>
<keyword evidence="1" id="KW-0808">Transferase</keyword>
<dbReference type="AlphaFoldDB" id="A0A8H9HZV3"/>
<evidence type="ECO:0000256" key="1">
    <source>
        <dbReference type="ARBA" id="ARBA00022679"/>
    </source>
</evidence>
<evidence type="ECO:0000259" key="4">
    <source>
        <dbReference type="Pfam" id="PF00294"/>
    </source>
</evidence>
<dbReference type="PROSITE" id="PS00584">
    <property type="entry name" value="PFKB_KINASES_2"/>
    <property type="match status" value="1"/>
</dbReference>
<feature type="domain" description="Carbohydrate kinase PfkB" evidence="4">
    <location>
        <begin position="148"/>
        <end position="293"/>
    </location>
</feature>
<feature type="region of interest" description="Disordered" evidence="3">
    <location>
        <begin position="307"/>
        <end position="331"/>
    </location>
</feature>
<name>A0A8H9HZV3_KITAU</name>
<dbReference type="Gene3D" id="3.40.1190.20">
    <property type="match status" value="1"/>
</dbReference>
<dbReference type="Pfam" id="PF00294">
    <property type="entry name" value="PfkB"/>
    <property type="match status" value="1"/>
</dbReference>
<proteinExistence type="predicted"/>
<dbReference type="InterPro" id="IPR011611">
    <property type="entry name" value="PfkB_dom"/>
</dbReference>
<sequence>MRSYEVLVSGAYFADLVFHGLARPVQPGTEVFADGFGLVPGGAYSLAMALHRLGRRVLWSADFGTDPFSAHVLACARQEGLAEGAFRHHPFPVRSLTVALACADDRAMVSFQDPVDAQPLAPLLGRLRPRVLVLPQLRWDEDTVVGLRAARQLGTLVVMDCHDTPATLDDPAVREALALVDVFTLNDAEALRLTGADGLSGLDGAIAALTALVPTLVITRGAQGAVAVREGERHDAPSVRSGAAIDPTAAGDCFNAGLVHGLLNGWSLPDCLAAATLCGAAATTAPGSSAALDAAELAHQLDRHLDRPLDQDQHRPSRATTNVGRTLHHRT</sequence>
<dbReference type="RefSeq" id="WP_232543306.1">
    <property type="nucleotide sequence ID" value="NZ_BMUB01000032.1"/>
</dbReference>
<evidence type="ECO:0000313" key="6">
    <source>
        <dbReference type="Proteomes" id="UP000610124"/>
    </source>
</evidence>
<organism evidence="5 6">
    <name type="scientific">Kitasatospora aureofaciens</name>
    <name type="common">Streptomyces aureofaciens</name>
    <dbReference type="NCBI Taxonomy" id="1894"/>
    <lineage>
        <taxon>Bacteria</taxon>
        <taxon>Bacillati</taxon>
        <taxon>Actinomycetota</taxon>
        <taxon>Actinomycetes</taxon>
        <taxon>Kitasatosporales</taxon>
        <taxon>Streptomycetaceae</taxon>
        <taxon>Kitasatospora</taxon>
    </lineage>
</organism>
<dbReference type="PANTHER" id="PTHR10584">
    <property type="entry name" value="SUGAR KINASE"/>
    <property type="match status" value="1"/>
</dbReference>
<keyword evidence="2 5" id="KW-0418">Kinase</keyword>
<dbReference type="InterPro" id="IPR002173">
    <property type="entry name" value="Carboh/pur_kinase_PfkB_CS"/>
</dbReference>
<dbReference type="InterPro" id="IPR029056">
    <property type="entry name" value="Ribokinase-like"/>
</dbReference>
<accession>A0A8H9HZV3</accession>
<dbReference type="PANTHER" id="PTHR10584:SF166">
    <property type="entry name" value="RIBOKINASE"/>
    <property type="match status" value="1"/>
</dbReference>
<dbReference type="SUPFAM" id="SSF53613">
    <property type="entry name" value="Ribokinase-like"/>
    <property type="match status" value="1"/>
</dbReference>
<comment type="caution">
    <text evidence="5">The sequence shown here is derived from an EMBL/GenBank/DDBJ whole genome shotgun (WGS) entry which is preliminary data.</text>
</comment>
<reference evidence="5" key="1">
    <citation type="journal article" date="2014" name="Int. J. Syst. Evol. Microbiol.">
        <title>Complete genome sequence of Corynebacterium casei LMG S-19264T (=DSM 44701T), isolated from a smear-ripened cheese.</title>
        <authorList>
            <consortium name="US DOE Joint Genome Institute (JGI-PGF)"/>
            <person name="Walter F."/>
            <person name="Albersmeier A."/>
            <person name="Kalinowski J."/>
            <person name="Ruckert C."/>
        </authorList>
    </citation>
    <scope>NUCLEOTIDE SEQUENCE</scope>
    <source>
        <strain evidence="5">JCM 4434</strain>
    </source>
</reference>
<dbReference type="GO" id="GO:0016301">
    <property type="term" value="F:kinase activity"/>
    <property type="evidence" value="ECO:0007669"/>
    <property type="project" value="UniProtKB-KW"/>
</dbReference>
<protein>
    <submittedName>
        <fullName evidence="5">Sugar kinase</fullName>
    </submittedName>
</protein>
<gene>
    <name evidence="5" type="ORF">GCM10010502_68680</name>
</gene>
<evidence type="ECO:0000256" key="2">
    <source>
        <dbReference type="ARBA" id="ARBA00022777"/>
    </source>
</evidence>
<evidence type="ECO:0000313" key="5">
    <source>
        <dbReference type="EMBL" id="GGV04212.1"/>
    </source>
</evidence>
<dbReference type="Proteomes" id="UP000610124">
    <property type="component" value="Unassembled WGS sequence"/>
</dbReference>
<evidence type="ECO:0000256" key="3">
    <source>
        <dbReference type="SAM" id="MobiDB-lite"/>
    </source>
</evidence>
<dbReference type="GeneID" id="97489760"/>